<name>A0ABU8AT52_9ACTN</name>
<evidence type="ECO:0000313" key="2">
    <source>
        <dbReference type="Proteomes" id="UP001310290"/>
    </source>
</evidence>
<keyword evidence="2" id="KW-1185">Reference proteome</keyword>
<comment type="caution">
    <text evidence="1">The sequence shown here is derived from an EMBL/GenBank/DDBJ whole genome shotgun (WGS) entry which is preliminary data.</text>
</comment>
<dbReference type="Proteomes" id="UP001310290">
    <property type="component" value="Unassembled WGS sequence"/>
</dbReference>
<protein>
    <submittedName>
        <fullName evidence="1">Uncharacterized protein</fullName>
    </submittedName>
</protein>
<dbReference type="GeneID" id="96271788"/>
<dbReference type="RefSeq" id="WP_005481664.1">
    <property type="nucleotide sequence ID" value="NZ_JARULZ010000002.1"/>
</dbReference>
<evidence type="ECO:0000313" key="1">
    <source>
        <dbReference type="EMBL" id="MEH0636849.1"/>
    </source>
</evidence>
<accession>A0ABU8AT52</accession>
<dbReference type="EMBL" id="JARULZ010000002">
    <property type="protein sequence ID" value="MEH0636849.1"/>
    <property type="molecule type" value="Genomic_DNA"/>
</dbReference>
<reference evidence="1" key="1">
    <citation type="submission" date="2023-04" db="EMBL/GenBank/DDBJ databases">
        <title>Genomic diversity of scab-causing Streptomyces spp. in the province of Quebec, Canada.</title>
        <authorList>
            <person name="Biessy A."/>
            <person name="Cadieux M."/>
            <person name="Ciotola M."/>
            <person name="Filion M."/>
        </authorList>
    </citation>
    <scope>NUCLEOTIDE SEQUENCE</scope>
    <source>
        <strain evidence="1">B21-115</strain>
    </source>
</reference>
<proteinExistence type="predicted"/>
<gene>
    <name evidence="1" type="ORF">QBA35_26565</name>
</gene>
<sequence length="47" mass="5161">MAPAWFESGSDASLLLPRHLQQTEGMTGERSSAGSHSRKYVRTVTLI</sequence>
<organism evidence="1 2">
    <name type="scientific">Streptomyces bottropensis</name>
    <dbReference type="NCBI Taxonomy" id="42235"/>
    <lineage>
        <taxon>Bacteria</taxon>
        <taxon>Bacillati</taxon>
        <taxon>Actinomycetota</taxon>
        <taxon>Actinomycetes</taxon>
        <taxon>Kitasatosporales</taxon>
        <taxon>Streptomycetaceae</taxon>
        <taxon>Streptomyces</taxon>
    </lineage>
</organism>